<dbReference type="AlphaFoldDB" id="F7XX10"/>
<evidence type="ECO:0000313" key="2">
    <source>
        <dbReference type="Proteomes" id="UP000006639"/>
    </source>
</evidence>
<proteinExistence type="predicted"/>
<protein>
    <submittedName>
        <fullName evidence="1">Uncharacterized protein</fullName>
    </submittedName>
</protein>
<dbReference type="EMBL" id="CP002130">
    <property type="protein sequence ID" value="AEI89209.1"/>
    <property type="molecule type" value="Genomic_DNA"/>
</dbReference>
<sequence>MLLRGRADAGQAYEGGLANPLSSLSFASPLELSPLNGSNGFIINTSV</sequence>
<dbReference type="HOGENOM" id="CLU_3170292_0_0_5"/>
<accession>F7XX10</accession>
<dbReference type="Proteomes" id="UP000006639">
    <property type="component" value="Chromosome"/>
</dbReference>
<keyword evidence="2" id="KW-1185">Reference proteome</keyword>
<reference evidence="1 2" key="1">
    <citation type="journal article" date="2011" name="Mol. Biol. Evol.">
        <title>Phylogenomic evidence for the presence of a flagellum and cbb3 oxidase in the free-living mitochondrial ancestor.</title>
        <authorList>
            <person name="Sassera D."/>
            <person name="Lo N."/>
            <person name="Epis S."/>
            <person name="D'Auria G."/>
            <person name="Montagna M."/>
            <person name="Comandatore F."/>
            <person name="Horner D."/>
            <person name="Pereto J."/>
            <person name="Luciano A.M."/>
            <person name="Franciosi F."/>
            <person name="Ferri E."/>
            <person name="Crotti E."/>
            <person name="Bazzocchi C."/>
            <person name="Daffonchio D."/>
            <person name="Sacchi L."/>
            <person name="Moya A."/>
            <person name="Latorre A."/>
            <person name="Bandi C."/>
        </authorList>
    </citation>
    <scope>NUCLEOTIDE SEQUENCE [LARGE SCALE GENOMIC DNA]</scope>
    <source>
        <strain evidence="1 2">IricVA</strain>
    </source>
</reference>
<organism evidence="1 2">
    <name type="scientific">Midichloria mitochondrii (strain IricVA)</name>
    <dbReference type="NCBI Taxonomy" id="696127"/>
    <lineage>
        <taxon>Bacteria</taxon>
        <taxon>Pseudomonadati</taxon>
        <taxon>Pseudomonadota</taxon>
        <taxon>Alphaproteobacteria</taxon>
        <taxon>Rickettsiales</taxon>
        <taxon>Candidatus Midichloriaceae</taxon>
        <taxon>Candidatus Midichloria</taxon>
    </lineage>
</organism>
<name>F7XX10_MIDMI</name>
<evidence type="ECO:0000313" key="1">
    <source>
        <dbReference type="EMBL" id="AEI89209.1"/>
    </source>
</evidence>
<gene>
    <name evidence="1" type="ordered locus">midi_00925</name>
</gene>
<dbReference type="KEGG" id="mmn:midi_00925"/>